<organism evidence="1 2">
    <name type="scientific">Rhizoctonia solani</name>
    <dbReference type="NCBI Taxonomy" id="456999"/>
    <lineage>
        <taxon>Eukaryota</taxon>
        <taxon>Fungi</taxon>
        <taxon>Dikarya</taxon>
        <taxon>Basidiomycota</taxon>
        <taxon>Agaricomycotina</taxon>
        <taxon>Agaricomycetes</taxon>
        <taxon>Cantharellales</taxon>
        <taxon>Ceratobasidiaceae</taxon>
        <taxon>Rhizoctonia</taxon>
    </lineage>
</organism>
<protein>
    <recommendedName>
        <fullName evidence="3">F-box domain-containing protein</fullName>
    </recommendedName>
</protein>
<reference evidence="1" key="1">
    <citation type="submission" date="2021-01" db="EMBL/GenBank/DDBJ databases">
        <authorList>
            <person name="Kaushik A."/>
        </authorList>
    </citation>
    <scope>NUCLEOTIDE SEQUENCE</scope>
    <source>
        <strain evidence="1">AG2-2IIIB</strain>
    </source>
</reference>
<evidence type="ECO:0008006" key="3">
    <source>
        <dbReference type="Google" id="ProtNLM"/>
    </source>
</evidence>
<evidence type="ECO:0000313" key="1">
    <source>
        <dbReference type="EMBL" id="CAE6341391.1"/>
    </source>
</evidence>
<gene>
    <name evidence="1" type="ORF">RDB_LOCUS2895</name>
</gene>
<dbReference type="Proteomes" id="UP000663843">
    <property type="component" value="Unassembled WGS sequence"/>
</dbReference>
<accession>A0A8H2W7A2</accession>
<proteinExistence type="predicted"/>
<name>A0A8H2W7A2_9AGAM</name>
<comment type="caution">
    <text evidence="1">The sequence shown here is derived from an EMBL/GenBank/DDBJ whole genome shotgun (WGS) entry which is preliminary data.</text>
</comment>
<dbReference type="Gene3D" id="1.20.1280.50">
    <property type="match status" value="1"/>
</dbReference>
<sequence>MIEQLRSLGDQLHAAWDTYHDQVHLTLQHYDQHIKAPHVHKISPEVTRQLDAELAFICSYETKIRHTKAVVCRARNYLSGVATINTLPPEIITRIFHLALEHPCDLHLRNASNSRGIHFDYPGYLQTCARWRKIAISSSSLWCHIDMSPHQRDYGKLLARTQTFLARARGLPIELHISGNKDRPVDPTAQGYNDVHELISRISDRVETLDLTVTKNTQGFIRTALRQLLVGQHSGFKKLAIRSEEYYDVFISPMDADSDADSDLGERGDGPASLRLEVTEEQIETSFASLAVVHLFGIFPSWSSAAYSQLVDLRLMSTSEWSHIKVGELAKILESSPALQILHFGLELTSHVDVTPITLKDLRVVKIFTEICTEIYPLPIRLLGLLAPGSKALRLSFNGRCMPGPILDPETLGFLARSRVERFYTQAFFPEMSIFLREATDLEHVIFDGFRAYEWNMATSAWLAVSGFASPSPHFGSLHINRSSLSTNLLRFLVKCYPNSIVLSSCDVLHEVGEDTFVRLTPEEVSEMFPTVQVIDHPSEDPIADWDVLD</sequence>
<dbReference type="EMBL" id="CAJMWT010000317">
    <property type="protein sequence ID" value="CAE6341391.1"/>
    <property type="molecule type" value="Genomic_DNA"/>
</dbReference>
<dbReference type="AlphaFoldDB" id="A0A8H2W7A2"/>
<evidence type="ECO:0000313" key="2">
    <source>
        <dbReference type="Proteomes" id="UP000663843"/>
    </source>
</evidence>